<evidence type="ECO:0000313" key="3">
    <source>
        <dbReference type="Proteomes" id="UP000422572"/>
    </source>
</evidence>
<feature type="chain" id="PRO_5026272717" description="Secreted protein" evidence="1">
    <location>
        <begin position="28"/>
        <end position="96"/>
    </location>
</feature>
<name>A0A6I6FGN5_9ACTN</name>
<dbReference type="EMBL" id="CP034279">
    <property type="protein sequence ID" value="QGV82261.1"/>
    <property type="molecule type" value="Genomic_DNA"/>
</dbReference>
<dbReference type="Proteomes" id="UP000422572">
    <property type="component" value="Chromosome"/>
</dbReference>
<dbReference type="KEGG" id="sfic:EIZ62_31400"/>
<organism evidence="2 3">
    <name type="scientific">Streptomyces ficellus</name>
    <dbReference type="NCBI Taxonomy" id="1977088"/>
    <lineage>
        <taxon>Bacteria</taxon>
        <taxon>Bacillati</taxon>
        <taxon>Actinomycetota</taxon>
        <taxon>Actinomycetes</taxon>
        <taxon>Kitasatosporales</taxon>
        <taxon>Streptomycetaceae</taxon>
        <taxon>Streptomyces</taxon>
    </lineage>
</organism>
<dbReference type="OrthoDB" id="4303023at2"/>
<proteinExistence type="predicted"/>
<keyword evidence="1" id="KW-0732">Signal</keyword>
<sequence length="96" mass="9677">MTKSQRILAALAVAAGASVLSAPTAGAAIVPAPGPQGPSVLDRVDDLASIAVAPEHRSKVPTVTEQFGGLDGLQRLGEARQLIEPVAPVMGFLPVS</sequence>
<evidence type="ECO:0000313" key="2">
    <source>
        <dbReference type="EMBL" id="QGV82261.1"/>
    </source>
</evidence>
<evidence type="ECO:0000256" key="1">
    <source>
        <dbReference type="SAM" id="SignalP"/>
    </source>
</evidence>
<reference evidence="2 3" key="1">
    <citation type="submission" date="2018-12" db="EMBL/GenBank/DDBJ databases">
        <title>Complete genome sequence of Streptomyces ficellus NRRL8067, the producer of ficellomycin, feldamycin and nojirimycin.</title>
        <authorList>
            <person name="Zhang H."/>
            <person name="Yue R."/>
            <person name="Liu Y."/>
            <person name="Li M."/>
            <person name="Mu H."/>
            <person name="Zhang J."/>
        </authorList>
    </citation>
    <scope>NUCLEOTIDE SEQUENCE [LARGE SCALE GENOMIC DNA]</scope>
    <source>
        <strain evidence="2 3">NRRL 8067</strain>
    </source>
</reference>
<dbReference type="AlphaFoldDB" id="A0A6I6FGN5"/>
<feature type="signal peptide" evidence="1">
    <location>
        <begin position="1"/>
        <end position="27"/>
    </location>
</feature>
<accession>A0A6I6FGN5</accession>
<keyword evidence="3" id="KW-1185">Reference proteome</keyword>
<gene>
    <name evidence="2" type="ORF">EIZ62_31400</name>
</gene>
<protein>
    <recommendedName>
        <fullName evidence="4">Secreted protein</fullName>
    </recommendedName>
</protein>
<dbReference type="RefSeq" id="WP_156696000.1">
    <property type="nucleotide sequence ID" value="NZ_CP034279.1"/>
</dbReference>
<evidence type="ECO:0008006" key="4">
    <source>
        <dbReference type="Google" id="ProtNLM"/>
    </source>
</evidence>